<proteinExistence type="predicted"/>
<feature type="compositionally biased region" description="Polar residues" evidence="1">
    <location>
        <begin position="251"/>
        <end position="262"/>
    </location>
</feature>
<dbReference type="InterPro" id="IPR027838">
    <property type="entry name" value="DUF4585"/>
</dbReference>
<dbReference type="GeneTree" id="ENSGT00730000111645"/>
<dbReference type="InterPro" id="IPR052303">
    <property type="entry name" value="CEFIP"/>
</dbReference>
<feature type="region of interest" description="Disordered" evidence="1">
    <location>
        <begin position="578"/>
        <end position="650"/>
    </location>
</feature>
<dbReference type="Proteomes" id="UP000005226">
    <property type="component" value="Chromosome 8"/>
</dbReference>
<dbReference type="RefSeq" id="XP_029695473.1">
    <property type="nucleotide sequence ID" value="XM_029839613.1"/>
</dbReference>
<feature type="compositionally biased region" description="Basic and acidic residues" evidence="1">
    <location>
        <begin position="136"/>
        <end position="151"/>
    </location>
</feature>
<feature type="compositionally biased region" description="Polar residues" evidence="1">
    <location>
        <begin position="588"/>
        <end position="599"/>
    </location>
</feature>
<feature type="region of interest" description="Disordered" evidence="1">
    <location>
        <begin position="1"/>
        <end position="41"/>
    </location>
</feature>
<feature type="compositionally biased region" description="Basic and acidic residues" evidence="1">
    <location>
        <begin position="578"/>
        <end position="587"/>
    </location>
</feature>
<reference evidence="3" key="3">
    <citation type="submission" date="2025-09" db="UniProtKB">
        <authorList>
            <consortium name="Ensembl"/>
        </authorList>
    </citation>
    <scope>IDENTIFICATION</scope>
</reference>
<feature type="region of interest" description="Disordered" evidence="1">
    <location>
        <begin position="63"/>
        <end position="170"/>
    </location>
</feature>
<dbReference type="OrthoDB" id="8945866at2759"/>
<dbReference type="PANTHER" id="PTHR33775">
    <property type="entry name" value="CARDIAC-ENRICHED FHL2-INTERACTING PROTEIN-RELATED"/>
    <property type="match status" value="1"/>
</dbReference>
<feature type="compositionally biased region" description="Polar residues" evidence="1">
    <location>
        <begin position="1160"/>
        <end position="1171"/>
    </location>
</feature>
<feature type="region of interest" description="Disordered" evidence="1">
    <location>
        <begin position="1197"/>
        <end position="1234"/>
    </location>
</feature>
<feature type="domain" description="DUF4585" evidence="2">
    <location>
        <begin position="1274"/>
        <end position="1340"/>
    </location>
</feature>
<feature type="compositionally biased region" description="Basic and acidic residues" evidence="1">
    <location>
        <begin position="1150"/>
        <end position="1159"/>
    </location>
</feature>
<dbReference type="KEGG" id="tru:101067465"/>
<reference evidence="3 4" key="1">
    <citation type="journal article" date="2011" name="Genome Biol. Evol.">
        <title>Integration of the genetic map and genome assembly of fugu facilitates insights into distinct features of genome evolution in teleosts and mammals.</title>
        <authorList>
            <person name="Kai W."/>
            <person name="Kikuchi K."/>
            <person name="Tohari S."/>
            <person name="Chew A.K."/>
            <person name="Tay A."/>
            <person name="Fujiwara A."/>
            <person name="Hosoya S."/>
            <person name="Suetake H."/>
            <person name="Naruse K."/>
            <person name="Brenner S."/>
            <person name="Suzuki Y."/>
            <person name="Venkatesh B."/>
        </authorList>
    </citation>
    <scope>NUCLEOTIDE SEQUENCE [LARGE SCALE GENOMIC DNA]</scope>
</reference>
<dbReference type="GeneID" id="101067465"/>
<evidence type="ECO:0000256" key="1">
    <source>
        <dbReference type="SAM" id="MobiDB-lite"/>
    </source>
</evidence>
<feature type="compositionally biased region" description="Polar residues" evidence="1">
    <location>
        <begin position="1197"/>
        <end position="1206"/>
    </location>
</feature>
<gene>
    <name evidence="3" type="primary">c8h4orf54</name>
</gene>
<name>A0A674MPA0_TAKRU</name>
<feature type="region of interest" description="Disordered" evidence="1">
    <location>
        <begin position="887"/>
        <end position="906"/>
    </location>
</feature>
<dbReference type="Pfam" id="PF15232">
    <property type="entry name" value="DUF4585"/>
    <property type="match status" value="1"/>
</dbReference>
<organism evidence="3 4">
    <name type="scientific">Takifugu rubripes</name>
    <name type="common">Japanese pufferfish</name>
    <name type="synonym">Fugu rubripes</name>
    <dbReference type="NCBI Taxonomy" id="31033"/>
    <lineage>
        <taxon>Eukaryota</taxon>
        <taxon>Metazoa</taxon>
        <taxon>Chordata</taxon>
        <taxon>Craniata</taxon>
        <taxon>Vertebrata</taxon>
        <taxon>Euteleostomi</taxon>
        <taxon>Actinopterygii</taxon>
        <taxon>Neopterygii</taxon>
        <taxon>Teleostei</taxon>
        <taxon>Neoteleostei</taxon>
        <taxon>Acanthomorphata</taxon>
        <taxon>Eupercaria</taxon>
        <taxon>Tetraodontiformes</taxon>
        <taxon>Tetradontoidea</taxon>
        <taxon>Tetraodontidae</taxon>
        <taxon>Takifugu</taxon>
    </lineage>
</organism>
<dbReference type="InParanoid" id="A0A674MPA0"/>
<feature type="region of interest" description="Disordered" evidence="1">
    <location>
        <begin position="251"/>
        <end position="271"/>
    </location>
</feature>
<evidence type="ECO:0000313" key="4">
    <source>
        <dbReference type="Proteomes" id="UP000005226"/>
    </source>
</evidence>
<dbReference type="OMA" id="RRTQDFP"/>
<feature type="compositionally biased region" description="Polar residues" evidence="1">
    <location>
        <begin position="1219"/>
        <end position="1232"/>
    </location>
</feature>
<feature type="compositionally biased region" description="Basic and acidic residues" evidence="1">
    <location>
        <begin position="931"/>
        <end position="946"/>
    </location>
</feature>
<keyword evidence="4" id="KW-1185">Reference proteome</keyword>
<reference evidence="3" key="2">
    <citation type="submission" date="2025-08" db="UniProtKB">
        <authorList>
            <consortium name="Ensembl"/>
        </authorList>
    </citation>
    <scope>IDENTIFICATION</scope>
</reference>
<dbReference type="Ensembl" id="ENSTRUT00000086031.1">
    <property type="protein sequence ID" value="ENSTRUP00000063302.1"/>
    <property type="gene ID" value="ENSTRUG00000032392.1"/>
</dbReference>
<dbReference type="PANTHER" id="PTHR33775:SF4">
    <property type="entry name" value="CHROMOSOME 4 OPEN READING FRAME 54"/>
    <property type="match status" value="1"/>
</dbReference>
<dbReference type="CTD" id="102162205"/>
<feature type="compositionally biased region" description="Basic and acidic residues" evidence="1">
    <location>
        <begin position="982"/>
        <end position="995"/>
    </location>
</feature>
<feature type="region of interest" description="Disordered" evidence="1">
    <location>
        <begin position="758"/>
        <end position="790"/>
    </location>
</feature>
<feature type="region of interest" description="Disordered" evidence="1">
    <location>
        <begin position="514"/>
        <end position="556"/>
    </location>
</feature>
<evidence type="ECO:0000259" key="2">
    <source>
        <dbReference type="Pfam" id="PF15232"/>
    </source>
</evidence>
<feature type="compositionally biased region" description="Basic and acidic residues" evidence="1">
    <location>
        <begin position="888"/>
        <end position="901"/>
    </location>
</feature>
<sequence>MKTDKSGVDTPATPGGPQRPTEKAGVQRRTPEKQVEGNYVSLEPVDGDLRAVALNKRGSFGEIDDESVWGSVPETQPTGKATKSIDVEDGNNNKVPGQCVHVAKGDLSGPLERHSVENKSLQAGSPHQCVLEGEDEKQKKAQTQEKFRSDDYYWSGKSASDDSGEEEDDGDVTLLLSANPIPCVTDDEAHYITTHEILLAELSDNEGDFDRGSSATWDVEDGSQVCSFVDYASFDSEGAARGARVERPAVSTLQENDPSGSAKSDAAEESLSKAQQLFGGTSVGQIQLSIRTTSRAINGPGKFLEEGNILYRATRSGDVSRYVFRGVEGRGEPLRDGAQCFAVAPGRVHFGRKLRAKDVIEHSSGTSSAVSEPDDADKEVRTLTAKTFKSLAHPYFDAVNFGASSESSASERGVGINRWSTFVDMRYGDMSQKLDKTFAAHQNSTTSFEMARNVGNGGHEGTIKVPSNEIFALNASGHNTTSSNKVELMGKFRQGQSGVITLTETLNFRCNVKSEGERRGNGTGSRSVEDVTDTLPRNLRRVTQPPTKPKEDASKKAIFASSLIKNVISKKMQFEQERKMERGEISEQHQVTSPYTVPQESEGRRVRRQSSKVSESSSDCTVTNADDLGDIADGGPVETGGDSRSLETTPFVPEPQLESAYEAGIDAKKGTLDASKRTLLRSQNSAFRRWKDDEVEFQKDHKSDQTPVHMLRSASVEDEEGVRYASYGGKLTKMSHLFVPSIQLSPSEGGEQLLRAGNDSVGGDGGKTKLRSDSGLQAADSRNNMKSKSPEIKINLRSVKSNKMEPVAVSKLQTSNLGYDNAASVIRNKDFRCQTLAAALRGESADKVPHFTVRDIRDNKAKLQTPIHQVRDVRKLVKSSYHFVSLDNESRPADRPLDQKRQSVVKTPNSVSPIVIKCQSVNTNLGGKQSESLDNHRDLGDTDGRKSAPLHRTAGEVPVGDPFSTPEGDGDPVSQSRPVPKWQEKIADPADKKSESKMASQMALEKLQAAVRTMEQLYVFEKNEWKRKTESRPLTDSHVLSMIAREERAGPEDLPVTAAASPGVALHRGEDKHLKTSGACEERVTANRMQAPISAPGGKNIFSLSSSIKTSTNTPQQKAFAQFGAKSFAPMATKSPLKNSQLLLNTREGALSKESEKPTQESSGASADNENYLTIPVKSHASSDRQVSSTDGASVFTFASQGQPTTPRALPFSPKGQEDTSQVSGSSSTGMETHSPEIPLAAVYHSFPQTMTASQPQLFCFSPAITPTPTLEPFQAMQRKVLLDPTTGNYYLVDSPLQPPMKRLYDPETGQYVEVPFPQPSTTPVPMSASPLALSPGAYAHTYMVYPGFMPTPSVISAQTLVQSQMPLHSEGEAAKKSSSQKTDSVYMDSPFYITTGKSSQPGSGAQQQATPNIPLQPIISITSQQGPRIIAPPSFDGTTMSFVVEHR</sequence>
<accession>A0A674MPA0</accession>
<evidence type="ECO:0000313" key="3">
    <source>
        <dbReference type="Ensembl" id="ENSTRUP00000063302.1"/>
    </source>
</evidence>
<feature type="region of interest" description="Disordered" evidence="1">
    <location>
        <begin position="1150"/>
        <end position="1171"/>
    </location>
</feature>
<feature type="region of interest" description="Disordered" evidence="1">
    <location>
        <begin position="922"/>
        <end position="995"/>
    </location>
</feature>
<protein>
    <recommendedName>
        <fullName evidence="2">DUF4585 domain-containing protein</fullName>
    </recommendedName>
</protein>